<keyword evidence="12" id="KW-1185">Reference proteome</keyword>
<evidence type="ECO:0000313" key="11">
    <source>
        <dbReference type="EMBL" id="TQV81984.1"/>
    </source>
</evidence>
<organism evidence="11 12">
    <name type="scientific">Denitrobaculum tricleocarpae</name>
    <dbReference type="NCBI Taxonomy" id="2591009"/>
    <lineage>
        <taxon>Bacteria</taxon>
        <taxon>Pseudomonadati</taxon>
        <taxon>Pseudomonadota</taxon>
        <taxon>Alphaproteobacteria</taxon>
        <taxon>Rhodospirillales</taxon>
        <taxon>Rhodospirillaceae</taxon>
        <taxon>Denitrobaculum</taxon>
    </lineage>
</organism>
<keyword evidence="4" id="KW-1003">Cell membrane</keyword>
<comment type="caution">
    <text evidence="11">The sequence shown here is derived from an EMBL/GenBank/DDBJ whole genome shotgun (WGS) entry which is preliminary data.</text>
</comment>
<dbReference type="EMBL" id="VHSH01000002">
    <property type="protein sequence ID" value="TQV81984.1"/>
    <property type="molecule type" value="Genomic_DNA"/>
</dbReference>
<evidence type="ECO:0000256" key="2">
    <source>
        <dbReference type="ARBA" id="ARBA00022448"/>
    </source>
</evidence>
<evidence type="ECO:0000256" key="5">
    <source>
        <dbReference type="ARBA" id="ARBA00022692"/>
    </source>
</evidence>
<dbReference type="GO" id="GO:0006811">
    <property type="term" value="P:monoatomic ion transport"/>
    <property type="evidence" value="ECO:0007669"/>
    <property type="project" value="UniProtKB-KW"/>
</dbReference>
<keyword evidence="7" id="KW-0406">Ion transport</keyword>
<dbReference type="PANTHER" id="PTHR43298:SF2">
    <property type="entry name" value="FMN_FAD EXPORTER YEEO-RELATED"/>
    <property type="match status" value="1"/>
</dbReference>
<feature type="transmembrane region" description="Helical" evidence="10">
    <location>
        <begin position="329"/>
        <end position="355"/>
    </location>
</feature>
<accession>A0A545TXS0</accession>
<keyword evidence="8 10" id="KW-0472">Membrane</keyword>
<feature type="transmembrane region" description="Helical" evidence="10">
    <location>
        <begin position="251"/>
        <end position="269"/>
    </location>
</feature>
<dbReference type="PANTHER" id="PTHR43298">
    <property type="entry name" value="MULTIDRUG RESISTANCE PROTEIN NORM-RELATED"/>
    <property type="match status" value="1"/>
</dbReference>
<dbReference type="Pfam" id="PF01554">
    <property type="entry name" value="MatE"/>
    <property type="match status" value="2"/>
</dbReference>
<evidence type="ECO:0000256" key="3">
    <source>
        <dbReference type="ARBA" id="ARBA00022449"/>
    </source>
</evidence>
<sequence>MGVNSDQFGRTDRSAGAKSGASAWWEEVRATFVLAWPLVFTQLAVIAINTTDVLMMGWLGPQELAAGTLAYAFYTLFFFFGLGLLTAVAPICAQALGARQYRIVRRTVRQGFWVAILVAMPFIAVIYHARPVFLFFGQTEINSELAEVYLRAAVWGLLPALWLIVLRCFVSALSRPRSILIVTLLGVLANALGNYALMFGNFGFPALGLLGAGITTSIVNFVMFAVMLTFVSTDRRIRRFAIIVRFWRPDWSIFGSILKVGWPIGVSVVSETGMFGVAAFMMGLISTAAVAGHAVALQCAAVAFMVPLGVSHAATIRVGIGAGRRDAAAVWRAGWSSYGLSTVFCLASALLFWLVPLTLVSLFLDPDLAENAEPIALAVSFLGIAALFQIVDGLQIVGAGALRGLKDTTKPMVIAAVGYWVIGFGSGYYLGFVQGLGGMGIWIGLAIGLTFVAVALLWRFAILGSGLSYPEKPALAVA</sequence>
<keyword evidence="2" id="KW-0813">Transport</keyword>
<evidence type="ECO:0000256" key="6">
    <source>
        <dbReference type="ARBA" id="ARBA00022989"/>
    </source>
</evidence>
<reference evidence="11 12" key="1">
    <citation type="submission" date="2019-06" db="EMBL/GenBank/DDBJ databases">
        <title>Whole genome sequence for Rhodospirillaceae sp. R148.</title>
        <authorList>
            <person name="Wang G."/>
        </authorList>
    </citation>
    <scope>NUCLEOTIDE SEQUENCE [LARGE SCALE GENOMIC DNA]</scope>
    <source>
        <strain evidence="11 12">R148</strain>
    </source>
</reference>
<dbReference type="AlphaFoldDB" id="A0A545TXS0"/>
<comment type="subcellular location">
    <subcellularLocation>
        <location evidence="1">Cell inner membrane</location>
        <topology evidence="1">Multi-pass membrane protein</topology>
    </subcellularLocation>
</comment>
<feature type="transmembrane region" description="Helical" evidence="10">
    <location>
        <begin position="439"/>
        <end position="462"/>
    </location>
</feature>
<evidence type="ECO:0000256" key="9">
    <source>
        <dbReference type="ARBA" id="ARBA00031636"/>
    </source>
</evidence>
<evidence type="ECO:0000256" key="10">
    <source>
        <dbReference type="SAM" id="Phobius"/>
    </source>
</evidence>
<dbReference type="InterPro" id="IPR050222">
    <property type="entry name" value="MATE_MdtK"/>
</dbReference>
<feature type="transmembrane region" description="Helical" evidence="10">
    <location>
        <begin position="413"/>
        <end position="433"/>
    </location>
</feature>
<keyword evidence="3" id="KW-0050">Antiport</keyword>
<keyword evidence="5 10" id="KW-0812">Transmembrane</keyword>
<dbReference type="GO" id="GO:0005886">
    <property type="term" value="C:plasma membrane"/>
    <property type="evidence" value="ECO:0007669"/>
    <property type="project" value="UniProtKB-SubCell"/>
</dbReference>
<dbReference type="GO" id="GO:0015297">
    <property type="term" value="F:antiporter activity"/>
    <property type="evidence" value="ECO:0007669"/>
    <property type="project" value="UniProtKB-KW"/>
</dbReference>
<evidence type="ECO:0000256" key="7">
    <source>
        <dbReference type="ARBA" id="ARBA00023065"/>
    </source>
</evidence>
<evidence type="ECO:0000256" key="1">
    <source>
        <dbReference type="ARBA" id="ARBA00004429"/>
    </source>
</evidence>
<feature type="transmembrane region" description="Helical" evidence="10">
    <location>
        <begin position="68"/>
        <end position="91"/>
    </location>
</feature>
<dbReference type="OrthoDB" id="9780160at2"/>
<keyword evidence="6 10" id="KW-1133">Transmembrane helix</keyword>
<dbReference type="Proteomes" id="UP000315252">
    <property type="component" value="Unassembled WGS sequence"/>
</dbReference>
<feature type="transmembrane region" description="Helical" evidence="10">
    <location>
        <begin position="112"/>
        <end position="136"/>
    </location>
</feature>
<evidence type="ECO:0000256" key="4">
    <source>
        <dbReference type="ARBA" id="ARBA00022475"/>
    </source>
</evidence>
<evidence type="ECO:0000313" key="12">
    <source>
        <dbReference type="Proteomes" id="UP000315252"/>
    </source>
</evidence>
<evidence type="ECO:0000256" key="8">
    <source>
        <dbReference type="ARBA" id="ARBA00023136"/>
    </source>
</evidence>
<protein>
    <recommendedName>
        <fullName evidence="9">Multidrug-efflux transporter</fullName>
    </recommendedName>
</protein>
<dbReference type="InterPro" id="IPR048279">
    <property type="entry name" value="MdtK-like"/>
</dbReference>
<dbReference type="NCBIfam" id="TIGR00797">
    <property type="entry name" value="matE"/>
    <property type="match status" value="1"/>
</dbReference>
<feature type="transmembrane region" description="Helical" evidence="10">
    <location>
        <begin position="275"/>
        <end position="308"/>
    </location>
</feature>
<feature type="transmembrane region" description="Helical" evidence="10">
    <location>
        <begin position="28"/>
        <end position="48"/>
    </location>
</feature>
<feature type="transmembrane region" description="Helical" evidence="10">
    <location>
        <begin position="178"/>
        <end position="197"/>
    </location>
</feature>
<dbReference type="InterPro" id="IPR002528">
    <property type="entry name" value="MATE_fam"/>
</dbReference>
<name>A0A545TXS0_9PROT</name>
<feature type="transmembrane region" description="Helical" evidence="10">
    <location>
        <begin position="209"/>
        <end position="231"/>
    </location>
</feature>
<feature type="transmembrane region" description="Helical" evidence="10">
    <location>
        <begin position="148"/>
        <end position="166"/>
    </location>
</feature>
<dbReference type="CDD" id="cd13131">
    <property type="entry name" value="MATE_NorM_like"/>
    <property type="match status" value="1"/>
</dbReference>
<dbReference type="PIRSF" id="PIRSF006603">
    <property type="entry name" value="DinF"/>
    <property type="match status" value="1"/>
</dbReference>
<dbReference type="GO" id="GO:0042910">
    <property type="term" value="F:xenobiotic transmembrane transporter activity"/>
    <property type="evidence" value="ECO:0007669"/>
    <property type="project" value="InterPro"/>
</dbReference>
<proteinExistence type="predicted"/>
<gene>
    <name evidence="11" type="ORF">FKG95_07050</name>
</gene>
<dbReference type="RefSeq" id="WP_142895615.1">
    <property type="nucleotide sequence ID" value="NZ_ML660053.1"/>
</dbReference>